<evidence type="ECO:0000313" key="3">
    <source>
        <dbReference type="EMBL" id="KAE8125111.1"/>
    </source>
</evidence>
<name>A0A5N6RUX3_9ROSI</name>
<feature type="region of interest" description="Disordered" evidence="1">
    <location>
        <begin position="62"/>
        <end position="110"/>
    </location>
</feature>
<dbReference type="PANTHER" id="PTHR33179:SF9">
    <property type="entry name" value="OS01G0278000 PROTEIN"/>
    <property type="match status" value="1"/>
</dbReference>
<dbReference type="OrthoDB" id="780868at2759"/>
<sequence length="228" mass="24089">MASPENLASIEPWTFRQAFADSWISEAFARDTETLTKALQKSLNPDALAADAISPLFNFVNSDTSPTTPTVSGLSCGSDPDTAPKRQRSGIPAAGGKVSKRKSRASKRSQTTFITADPSNFRQMVQQVTGVRFGNSPVPVVPILKPEPQRLGTRLQGTGCLPTLDTSAFLLDHHQQQVMGPNSAAGGVTGVSGPGPLSFGPSMGLADGGGFDFDTFSSFPTLESWKVM</sequence>
<organism evidence="3 4">
    <name type="scientific">Carpinus fangiana</name>
    <dbReference type="NCBI Taxonomy" id="176857"/>
    <lineage>
        <taxon>Eukaryota</taxon>
        <taxon>Viridiplantae</taxon>
        <taxon>Streptophyta</taxon>
        <taxon>Embryophyta</taxon>
        <taxon>Tracheophyta</taxon>
        <taxon>Spermatophyta</taxon>
        <taxon>Magnoliopsida</taxon>
        <taxon>eudicotyledons</taxon>
        <taxon>Gunneridae</taxon>
        <taxon>Pentapetalae</taxon>
        <taxon>rosids</taxon>
        <taxon>fabids</taxon>
        <taxon>Fagales</taxon>
        <taxon>Betulaceae</taxon>
        <taxon>Carpinus</taxon>
    </lineage>
</organism>
<dbReference type="EMBL" id="CM017328">
    <property type="protein sequence ID" value="KAE8125111.1"/>
    <property type="molecule type" value="Genomic_DNA"/>
</dbReference>
<proteinExistence type="predicted"/>
<dbReference type="InterPro" id="IPR008889">
    <property type="entry name" value="VQ"/>
</dbReference>
<keyword evidence="4" id="KW-1185">Reference proteome</keyword>
<feature type="compositionally biased region" description="Basic residues" evidence="1">
    <location>
        <begin position="98"/>
        <end position="107"/>
    </location>
</feature>
<evidence type="ECO:0000313" key="4">
    <source>
        <dbReference type="Proteomes" id="UP000327013"/>
    </source>
</evidence>
<dbReference type="PANTHER" id="PTHR33179">
    <property type="entry name" value="VQ MOTIF-CONTAINING PROTEIN"/>
    <property type="match status" value="1"/>
</dbReference>
<dbReference type="Pfam" id="PF05678">
    <property type="entry name" value="VQ"/>
    <property type="match status" value="1"/>
</dbReference>
<evidence type="ECO:0000256" key="1">
    <source>
        <dbReference type="SAM" id="MobiDB-lite"/>
    </source>
</evidence>
<gene>
    <name evidence="3" type="ORF">FH972_019946</name>
</gene>
<dbReference type="GO" id="GO:0006970">
    <property type="term" value="P:response to osmotic stress"/>
    <property type="evidence" value="ECO:0007669"/>
    <property type="project" value="TreeGrafter"/>
</dbReference>
<dbReference type="GO" id="GO:0005634">
    <property type="term" value="C:nucleus"/>
    <property type="evidence" value="ECO:0007669"/>
    <property type="project" value="TreeGrafter"/>
</dbReference>
<accession>A0A5N6RUX3</accession>
<dbReference type="GO" id="GO:0005516">
    <property type="term" value="F:calmodulin binding"/>
    <property type="evidence" value="ECO:0007669"/>
    <property type="project" value="TreeGrafter"/>
</dbReference>
<dbReference type="InterPro" id="IPR039609">
    <property type="entry name" value="VQ_15/22"/>
</dbReference>
<dbReference type="Proteomes" id="UP000327013">
    <property type="component" value="Chromosome 8"/>
</dbReference>
<reference evidence="3 4" key="1">
    <citation type="submission" date="2019-06" db="EMBL/GenBank/DDBJ databases">
        <title>A chromosomal-level reference genome of Carpinus fangiana (Coryloideae, Betulaceae).</title>
        <authorList>
            <person name="Yang X."/>
            <person name="Wang Z."/>
            <person name="Zhang L."/>
            <person name="Hao G."/>
            <person name="Liu J."/>
            <person name="Yang Y."/>
        </authorList>
    </citation>
    <scope>NUCLEOTIDE SEQUENCE [LARGE SCALE GENOMIC DNA]</scope>
    <source>
        <strain evidence="3">Cfa_2016G</strain>
        <tissue evidence="3">Leaf</tissue>
    </source>
</reference>
<protein>
    <recommendedName>
        <fullName evidence="2">VQ domain-containing protein</fullName>
    </recommendedName>
</protein>
<feature type="domain" description="VQ" evidence="2">
    <location>
        <begin position="108"/>
        <end position="130"/>
    </location>
</feature>
<evidence type="ECO:0000259" key="2">
    <source>
        <dbReference type="Pfam" id="PF05678"/>
    </source>
</evidence>
<feature type="compositionally biased region" description="Polar residues" evidence="1">
    <location>
        <begin position="62"/>
        <end position="75"/>
    </location>
</feature>
<dbReference type="AlphaFoldDB" id="A0A5N6RUX3"/>